<name>A0A096HPF7_COMTE</name>
<dbReference type="EMBL" id="AWOR01000037">
    <property type="protein sequence ID" value="KGH30857.1"/>
    <property type="molecule type" value="Genomic_DNA"/>
</dbReference>
<gene>
    <name evidence="2" type="ORF">P353_08325</name>
</gene>
<evidence type="ECO:0000313" key="2">
    <source>
        <dbReference type="EMBL" id="KGH30857.1"/>
    </source>
</evidence>
<organism evidence="2 3">
    <name type="scientific">Comamonas testosteroni</name>
    <name type="common">Pseudomonas testosteroni</name>
    <dbReference type="NCBI Taxonomy" id="285"/>
    <lineage>
        <taxon>Bacteria</taxon>
        <taxon>Pseudomonadati</taxon>
        <taxon>Pseudomonadota</taxon>
        <taxon>Betaproteobacteria</taxon>
        <taxon>Burkholderiales</taxon>
        <taxon>Comamonadaceae</taxon>
        <taxon>Comamonas</taxon>
    </lineage>
</organism>
<sequence length="1179" mass="128487">MEYPIMFPSLEQGESYTLTVQGVDDQGNIGEASFGFDYTPRQITMSPDASGILSIPALAAEFRRASGKEVIDSNPVTMRDGTVVSGRYDIMATLRKDAKVPLKVNGFVVEPGQTVVVMPAHDFASTGGKISLSVSAAVDGQTGTSNLLVTTSAPNSPVLIANINVWKPAGKLTGTSASVRQGIDVYTTNAVNDAANGSRCALSTDESRAKTADPITAPVCLLGWDKIPEGDYQSTEKDKSTINLQGRASKLGSNDMTFALYMYASNGTKYLVGNGSGKLNVTSPMGSVKIATITDLSKVTRRIQEIDTRVKQVEGPVCLFVQGAEKAALDASTKMNIAASPSCWVEWTKLPVGLSQAERVEVPLLQGNIPNKGATELKWKISMFSKSGQQIVLNEQSQPITVVDPSVPTVEITSPHVVNDSLLVVPHTGGYVGDVTITSERSQLDVSIMRGTDVLESGVAEPSRFDKSQLYRRIDTDERPLWTETPYTVNVNYTLLPEVKTKKVYRIVAGPSLGMRPVVSVNSNQAVDTEAMKVKVTMSDRYKPAEAYNANMGKWKVRLVKLMTYNKREPMTDYVETVDGVATFNVGLDNVNAASVRFIAEAVLVSPIEGYKRTEESTVPTFITVLRGNAIGASVTGRRLSGEAPFVTAFKLALDEALDMRAVGAVVWEVSSNRGSSWEKIVQPEQRKMMFMRTFEKGEYKVRAKITNINSAKEKYTEIVDVIAYDKPKLELTGAQQHFIGSKATMSAKFKFGKDYISKDRVVIEWSKDGGKTYAKGTDTFQLTSAKEARIKLSVRARSIDAPGSDAYAFDVVNKSIDFLPVKPPRPYVTGPSRIELGKTYTFNARITPPYPSMDVKMAGAFTLPNGKVVNGESATYTPTAADLSAERVETKYTAWVDGYRNQGAEGTHSMRSRVWEYVFPSFGLQIRKSANVSPVQITLTVRPIAFEGTLESPTYDWNIPASATVLDDKFPTLRTFVLNSTGAFDVGVVVRDARGNVAKLKETILIGEAAPYSVEVKYSGSNPINRAPLSVLLRPYVTGGHPQDRILTREFFVNGEKLNVTGFYGRTVLQAGEHDIQYKVVSQMGSEATAKLNISVKENQPPTCTMSSRETVGSWLFYASCKDEDGRMKTYEWTVDGEVKAVTGDRLTLNRSGDARKPNVQLIGIDDAGGRSQPAALQ</sequence>
<protein>
    <recommendedName>
        <fullName evidence="1">Ig-like domain-containing protein</fullName>
    </recommendedName>
</protein>
<evidence type="ECO:0000313" key="3">
    <source>
        <dbReference type="Proteomes" id="UP000029553"/>
    </source>
</evidence>
<dbReference type="Pfam" id="PF13750">
    <property type="entry name" value="Big_3_3"/>
    <property type="match status" value="1"/>
</dbReference>
<dbReference type="Proteomes" id="UP000029553">
    <property type="component" value="Unassembled WGS sequence"/>
</dbReference>
<feature type="domain" description="Ig-like" evidence="1">
    <location>
        <begin position="2"/>
        <end position="43"/>
    </location>
</feature>
<comment type="caution">
    <text evidence="2">The sequence shown here is derived from an EMBL/GenBank/DDBJ whole genome shotgun (WGS) entry which is preliminary data.</text>
</comment>
<proteinExistence type="predicted"/>
<dbReference type="InterPro" id="IPR022038">
    <property type="entry name" value="Ig-like_bact"/>
</dbReference>
<evidence type="ECO:0000259" key="1">
    <source>
        <dbReference type="Pfam" id="PF13750"/>
    </source>
</evidence>
<dbReference type="AlphaFoldDB" id="A0A096HPF7"/>
<reference evidence="2 3" key="1">
    <citation type="submission" date="2013-09" db="EMBL/GenBank/DDBJ databases">
        <title>High correlation between genotypes and phenotypes of environmental bacteria Comamonas testosteroni strains.</title>
        <authorList>
            <person name="Liu L."/>
            <person name="Zhu W."/>
            <person name="Xia X."/>
            <person name="Xu B."/>
            <person name="Luo M."/>
            <person name="Wang G."/>
        </authorList>
    </citation>
    <scope>NUCLEOTIDE SEQUENCE [LARGE SCALE GENOMIC DNA]</scope>
    <source>
        <strain evidence="2 3">JL40</strain>
    </source>
</reference>
<accession>A0A096HPF7</accession>